<dbReference type="Proteomes" id="UP000002941">
    <property type="component" value="Unassembled WGS sequence"/>
</dbReference>
<gene>
    <name evidence="1" type="ORF">HMPREF1318_1714</name>
</gene>
<name>J0NQ28_9ACTO</name>
<sequence>MGPADRTGKSVLQVLRHGRRRRLLDIAQGMAQAGGFLRLTRSDA</sequence>
<reference evidence="1 2" key="1">
    <citation type="submission" date="2012-05" db="EMBL/GenBank/DDBJ databases">
        <authorList>
            <person name="Harkins D.M."/>
            <person name="Madupu R."/>
            <person name="Durkin A.S."/>
            <person name="Torralba M."/>
            <person name="Methe B."/>
            <person name="Sutton G.G."/>
            <person name="Nelson K.E."/>
        </authorList>
    </citation>
    <scope>NUCLEOTIDE SEQUENCE [LARGE SCALE GENOMIC DNA]</scope>
    <source>
        <strain evidence="1 2">F0489</strain>
    </source>
</reference>
<keyword evidence="2" id="KW-1185">Reference proteome</keyword>
<proteinExistence type="predicted"/>
<accession>J0NQ28</accession>
<dbReference type="EMBL" id="AKFT01000039">
    <property type="protein sequence ID" value="EJF46912.1"/>
    <property type="molecule type" value="Genomic_DNA"/>
</dbReference>
<dbReference type="AlphaFoldDB" id="J0NQ28"/>
<evidence type="ECO:0000313" key="1">
    <source>
        <dbReference type="EMBL" id="EJF46912.1"/>
    </source>
</evidence>
<comment type="caution">
    <text evidence="1">The sequence shown here is derived from an EMBL/GenBank/DDBJ whole genome shotgun (WGS) entry which is preliminary data.</text>
</comment>
<organism evidence="1 2">
    <name type="scientific">Actinomyces massiliensis F0489</name>
    <dbReference type="NCBI Taxonomy" id="1125718"/>
    <lineage>
        <taxon>Bacteria</taxon>
        <taxon>Bacillati</taxon>
        <taxon>Actinomycetota</taxon>
        <taxon>Actinomycetes</taxon>
        <taxon>Actinomycetales</taxon>
        <taxon>Actinomycetaceae</taxon>
        <taxon>Actinomyces</taxon>
    </lineage>
</organism>
<protein>
    <submittedName>
        <fullName evidence="1">Uncharacterized protein</fullName>
    </submittedName>
</protein>
<evidence type="ECO:0000313" key="2">
    <source>
        <dbReference type="Proteomes" id="UP000002941"/>
    </source>
</evidence>